<sequence length="329" mass="35911">MSQLANQSDLPTDTYSMIPSTPSLSKSGINASQKKVLGISAATMLLGGAAWAVAQRTKEYGKVTDTPTAEPGTPDSPTVELPDDVDVAGKVTDNMSFEQAFTTARQEVGMGGVFSWHGHWYNTFEKEEWNSLSLEQRQEYTENILGEKLPVKPYGSPVPNAQNVASAPTADVEPTIIEGHLNGQRVMGLDFDRDGVIDTIVLDGADGYTYRVVDARGDDGLDTLYRYDSLNGELVEVERIDEPFVLSNDDFNQGLEASMSKEVVDSILEPDVDVLVETPNADAVETPDVQGSHEHGLDDDEADEQQYLADSHEPDDTYVNNGDVRDMDE</sequence>
<dbReference type="HOGENOM" id="CLU_844426_0_0_10"/>
<feature type="region of interest" description="Disordered" evidence="1">
    <location>
        <begin position="1"/>
        <end position="28"/>
    </location>
</feature>
<organism evidence="2 3">
    <name type="scientific">Spirosoma radiotolerans</name>
    <dbReference type="NCBI Taxonomy" id="1379870"/>
    <lineage>
        <taxon>Bacteria</taxon>
        <taxon>Pseudomonadati</taxon>
        <taxon>Bacteroidota</taxon>
        <taxon>Cytophagia</taxon>
        <taxon>Cytophagales</taxon>
        <taxon>Cytophagaceae</taxon>
        <taxon>Spirosoma</taxon>
    </lineage>
</organism>
<proteinExistence type="predicted"/>
<evidence type="ECO:0000313" key="3">
    <source>
        <dbReference type="Proteomes" id="UP000033054"/>
    </source>
</evidence>
<keyword evidence="3" id="KW-1185">Reference proteome</keyword>
<dbReference type="RefSeq" id="WP_046574965.1">
    <property type="nucleotide sequence ID" value="NZ_CP010429.1"/>
</dbReference>
<accession>A0A0E3ZX39</accession>
<dbReference type="STRING" id="1379870.SD10_15845"/>
<gene>
    <name evidence="2" type="ORF">SD10_15845</name>
</gene>
<evidence type="ECO:0000256" key="1">
    <source>
        <dbReference type="SAM" id="MobiDB-lite"/>
    </source>
</evidence>
<dbReference type="KEGG" id="srd:SD10_15845"/>
<dbReference type="Proteomes" id="UP000033054">
    <property type="component" value="Chromosome"/>
</dbReference>
<dbReference type="AlphaFoldDB" id="A0A0E3ZX39"/>
<evidence type="ECO:0000313" key="2">
    <source>
        <dbReference type="EMBL" id="AKD56150.1"/>
    </source>
</evidence>
<protein>
    <submittedName>
        <fullName evidence="2">Uncharacterized protein</fullName>
    </submittedName>
</protein>
<dbReference type="EMBL" id="CP010429">
    <property type="protein sequence ID" value="AKD56150.1"/>
    <property type="molecule type" value="Genomic_DNA"/>
</dbReference>
<name>A0A0E3ZX39_9BACT</name>
<dbReference type="PATRIC" id="fig|1379870.5.peg.3442"/>
<feature type="region of interest" description="Disordered" evidence="1">
    <location>
        <begin position="62"/>
        <end position="81"/>
    </location>
</feature>
<feature type="region of interest" description="Disordered" evidence="1">
    <location>
        <begin position="282"/>
        <end position="329"/>
    </location>
</feature>
<reference evidence="2 3" key="1">
    <citation type="journal article" date="2014" name="Curr. Microbiol.">
        <title>Spirosoma radiotolerans sp. nov., a gamma-radiation-resistant bacterium isolated from gamma ray-irradiated soil.</title>
        <authorList>
            <person name="Lee J.J."/>
            <person name="Srinivasan S."/>
            <person name="Lim S."/>
            <person name="Joe M."/>
            <person name="Im S."/>
            <person name="Bae S.I."/>
            <person name="Park K.R."/>
            <person name="Han J.H."/>
            <person name="Park S.H."/>
            <person name="Joo B.M."/>
            <person name="Park S.J."/>
            <person name="Kim M.K."/>
        </authorList>
    </citation>
    <scope>NUCLEOTIDE SEQUENCE [LARGE SCALE GENOMIC DNA]</scope>
    <source>
        <strain evidence="2 3">DG5A</strain>
    </source>
</reference>
<dbReference type="OrthoDB" id="919615at2"/>